<keyword evidence="4" id="KW-1185">Reference proteome</keyword>
<feature type="compositionally biased region" description="Low complexity" evidence="1">
    <location>
        <begin position="404"/>
        <end position="419"/>
    </location>
</feature>
<feature type="transmembrane region" description="Helical" evidence="2">
    <location>
        <begin position="238"/>
        <end position="257"/>
    </location>
</feature>
<dbReference type="AlphaFoldDB" id="A0A4V3WQ39"/>
<feature type="transmembrane region" description="Helical" evidence="2">
    <location>
        <begin position="305"/>
        <end position="323"/>
    </location>
</feature>
<organism evidence="3 4">
    <name type="scientific">Camellia sinensis var. sinensis</name>
    <name type="common">China tea</name>
    <dbReference type="NCBI Taxonomy" id="542762"/>
    <lineage>
        <taxon>Eukaryota</taxon>
        <taxon>Viridiplantae</taxon>
        <taxon>Streptophyta</taxon>
        <taxon>Embryophyta</taxon>
        <taxon>Tracheophyta</taxon>
        <taxon>Spermatophyta</taxon>
        <taxon>Magnoliopsida</taxon>
        <taxon>eudicotyledons</taxon>
        <taxon>Gunneridae</taxon>
        <taxon>Pentapetalae</taxon>
        <taxon>asterids</taxon>
        <taxon>Ericales</taxon>
        <taxon>Theaceae</taxon>
        <taxon>Camellia</taxon>
    </lineage>
</organism>
<feature type="compositionally biased region" description="Basic and acidic residues" evidence="1">
    <location>
        <begin position="368"/>
        <end position="377"/>
    </location>
</feature>
<keyword evidence="2" id="KW-0472">Membrane</keyword>
<feature type="compositionally biased region" description="Low complexity" evidence="1">
    <location>
        <begin position="358"/>
        <end position="367"/>
    </location>
</feature>
<evidence type="ECO:0000256" key="1">
    <source>
        <dbReference type="SAM" id="MobiDB-lite"/>
    </source>
</evidence>
<dbReference type="STRING" id="542762.A0A4V3WQ39"/>
<accession>A0A4V3WQ39</accession>
<feature type="transmembrane region" description="Helical" evidence="2">
    <location>
        <begin position="50"/>
        <end position="77"/>
    </location>
</feature>
<proteinExistence type="predicted"/>
<feature type="transmembrane region" description="Helical" evidence="2">
    <location>
        <begin position="206"/>
        <end position="226"/>
    </location>
</feature>
<evidence type="ECO:0008006" key="5">
    <source>
        <dbReference type="Google" id="ProtNLM"/>
    </source>
</evidence>
<dbReference type="Proteomes" id="UP000306102">
    <property type="component" value="Unassembled WGS sequence"/>
</dbReference>
<evidence type="ECO:0000313" key="4">
    <source>
        <dbReference type="Proteomes" id="UP000306102"/>
    </source>
</evidence>
<keyword evidence="2" id="KW-1133">Transmembrane helix</keyword>
<feature type="compositionally biased region" description="Basic and acidic residues" evidence="1">
    <location>
        <begin position="507"/>
        <end position="523"/>
    </location>
</feature>
<keyword evidence="2" id="KW-0812">Transmembrane</keyword>
<feature type="transmembrane region" description="Helical" evidence="2">
    <location>
        <begin position="269"/>
        <end position="293"/>
    </location>
</feature>
<evidence type="ECO:0000256" key="2">
    <source>
        <dbReference type="SAM" id="Phobius"/>
    </source>
</evidence>
<gene>
    <name evidence="3" type="ORF">TEA_012470</name>
</gene>
<comment type="caution">
    <text evidence="3">The sequence shown here is derived from an EMBL/GenBank/DDBJ whole genome shotgun (WGS) entry which is preliminary data.</text>
</comment>
<feature type="compositionally biased region" description="Basic and acidic residues" evidence="1">
    <location>
        <begin position="479"/>
        <end position="490"/>
    </location>
</feature>
<feature type="region of interest" description="Disordered" evidence="1">
    <location>
        <begin position="339"/>
        <end position="427"/>
    </location>
</feature>
<dbReference type="PANTHER" id="PTHR34677:SF1">
    <property type="entry name" value="TRANSMEMBRANE PROTEIN"/>
    <property type="match status" value="1"/>
</dbReference>
<name>A0A4V3WQ39_CAMSN</name>
<feature type="compositionally biased region" description="Basic and acidic residues" evidence="1">
    <location>
        <begin position="445"/>
        <end position="462"/>
    </location>
</feature>
<feature type="region of interest" description="Disordered" evidence="1">
    <location>
        <begin position="442"/>
        <end position="532"/>
    </location>
</feature>
<protein>
    <recommendedName>
        <fullName evidence="5">TRP C-terminal domain-containing protein</fullName>
    </recommendedName>
</protein>
<feature type="compositionally biased region" description="Basic residues" evidence="1">
    <location>
        <begin position="493"/>
        <end position="506"/>
    </location>
</feature>
<sequence length="532" mass="59830">MTPPSSVLYTVMTPPSSVLYTVMTPPSSVLYNVMAPPFSVFTNGGESSKVVVGVLLLGIVSFLLLALFLFLSIGISFGKLLQYREIHHEGRIIHWYRDIVRVTLGPGKRGQWTWKNKPNSIYLTMLGPLFEDLRGPPKYMLSQISVGNPRKRGSQIIPSDDENEDAEAPFIQKVFGILRIYYTLLESVKRVCLGIIAGAYSERWTFKTPTVALLCVASFQLFFLVLKKPFIKKKVQMVEIISVCSEVGIFAICFVLLEMEFSTRDETKIGIFMLSLFLVTFLAQMTNEWYALYRQTKRLDPSEESLLLGLRNTVIGFLVLFISQNLIKTLESRFLMDQRVDGEPGDTTSSGDKRRSSGSRSSGTTDKPWLKQLREMAKASFSRDGSGAGSRAPNDPSTSGATKSGFWSGKRSGSSSQTSPADFKLKPTENVVATPLGIQLKRKKSEVVREEAVRPTRERVGTDQRNGWGRRVCGQQKGSGEEPELRRDGRSGQVKHRWRRSRRKRSLRPERSRHFKAGEKPTEKGWMVMVGE</sequence>
<dbReference type="PANTHER" id="PTHR34677">
    <property type="match status" value="1"/>
</dbReference>
<evidence type="ECO:0000313" key="3">
    <source>
        <dbReference type="EMBL" id="THG18767.1"/>
    </source>
</evidence>
<reference evidence="3 4" key="1">
    <citation type="journal article" date="2018" name="Proc. Natl. Acad. Sci. U.S.A.">
        <title>Draft genome sequence of Camellia sinensis var. sinensis provides insights into the evolution of the tea genome and tea quality.</title>
        <authorList>
            <person name="Wei C."/>
            <person name="Yang H."/>
            <person name="Wang S."/>
            <person name="Zhao J."/>
            <person name="Liu C."/>
            <person name="Gao L."/>
            <person name="Xia E."/>
            <person name="Lu Y."/>
            <person name="Tai Y."/>
            <person name="She G."/>
            <person name="Sun J."/>
            <person name="Cao H."/>
            <person name="Tong W."/>
            <person name="Gao Q."/>
            <person name="Li Y."/>
            <person name="Deng W."/>
            <person name="Jiang X."/>
            <person name="Wang W."/>
            <person name="Chen Q."/>
            <person name="Zhang S."/>
            <person name="Li H."/>
            <person name="Wu J."/>
            <person name="Wang P."/>
            <person name="Li P."/>
            <person name="Shi C."/>
            <person name="Zheng F."/>
            <person name="Jian J."/>
            <person name="Huang B."/>
            <person name="Shan D."/>
            <person name="Shi M."/>
            <person name="Fang C."/>
            <person name="Yue Y."/>
            <person name="Li F."/>
            <person name="Li D."/>
            <person name="Wei S."/>
            <person name="Han B."/>
            <person name="Jiang C."/>
            <person name="Yin Y."/>
            <person name="Xia T."/>
            <person name="Zhang Z."/>
            <person name="Bennetzen J.L."/>
            <person name="Zhao S."/>
            <person name="Wan X."/>
        </authorList>
    </citation>
    <scope>NUCLEOTIDE SEQUENCE [LARGE SCALE GENOMIC DNA]</scope>
    <source>
        <strain evidence="4">cv. Shuchazao</strain>
        <tissue evidence="3">Leaf</tissue>
    </source>
</reference>
<dbReference type="EMBL" id="SDRB02002876">
    <property type="protein sequence ID" value="THG18767.1"/>
    <property type="molecule type" value="Genomic_DNA"/>
</dbReference>